<keyword evidence="2" id="KW-1133">Transmembrane helix</keyword>
<proteinExistence type="predicted"/>
<name>A0ABV8FIL7_9ACTN</name>
<dbReference type="Pfam" id="PF07591">
    <property type="entry name" value="PT-HINT"/>
    <property type="match status" value="1"/>
</dbReference>
<dbReference type="InterPro" id="IPR003587">
    <property type="entry name" value="Hint_dom_N"/>
</dbReference>
<dbReference type="CDD" id="cd00081">
    <property type="entry name" value="Hint"/>
    <property type="match status" value="1"/>
</dbReference>
<dbReference type="EMBL" id="JBHSBH010000003">
    <property type="protein sequence ID" value="MFC3994827.1"/>
    <property type="molecule type" value="Genomic_DNA"/>
</dbReference>
<comment type="caution">
    <text evidence="4">The sequence shown here is derived from an EMBL/GenBank/DDBJ whole genome shotgun (WGS) entry which is preliminary data.</text>
</comment>
<evidence type="ECO:0000256" key="1">
    <source>
        <dbReference type="SAM" id="MobiDB-lite"/>
    </source>
</evidence>
<feature type="region of interest" description="Disordered" evidence="1">
    <location>
        <begin position="287"/>
        <end position="340"/>
    </location>
</feature>
<dbReference type="SMART" id="SM00306">
    <property type="entry name" value="HintN"/>
    <property type="match status" value="1"/>
</dbReference>
<dbReference type="InterPro" id="IPR036844">
    <property type="entry name" value="Hint_dom_sf"/>
</dbReference>
<evidence type="ECO:0000259" key="3">
    <source>
        <dbReference type="SMART" id="SM00306"/>
    </source>
</evidence>
<keyword evidence="2" id="KW-0812">Transmembrane</keyword>
<feature type="domain" description="Hint" evidence="3">
    <location>
        <begin position="337"/>
        <end position="439"/>
    </location>
</feature>
<accession>A0ABV8FIL7</accession>
<evidence type="ECO:0000313" key="5">
    <source>
        <dbReference type="Proteomes" id="UP001595847"/>
    </source>
</evidence>
<dbReference type="Pfam" id="PF14424">
    <property type="entry name" value="Toxin-deaminase"/>
    <property type="match status" value="1"/>
</dbReference>
<protein>
    <submittedName>
        <fullName evidence="4">Polymorphic toxin-type HINT domain-containing protein</fullName>
    </submittedName>
</protein>
<organism evidence="4 5">
    <name type="scientific">Nocardiopsis sediminis</name>
    <dbReference type="NCBI Taxonomy" id="1778267"/>
    <lineage>
        <taxon>Bacteria</taxon>
        <taxon>Bacillati</taxon>
        <taxon>Actinomycetota</taxon>
        <taxon>Actinomycetes</taxon>
        <taxon>Streptosporangiales</taxon>
        <taxon>Nocardiopsidaceae</taxon>
        <taxon>Nocardiopsis</taxon>
    </lineage>
</organism>
<keyword evidence="5" id="KW-1185">Reference proteome</keyword>
<evidence type="ECO:0000313" key="4">
    <source>
        <dbReference type="EMBL" id="MFC3994827.1"/>
    </source>
</evidence>
<dbReference type="SUPFAM" id="SSF51294">
    <property type="entry name" value="Hedgehog/intein (Hint) domain"/>
    <property type="match status" value="1"/>
</dbReference>
<feature type="region of interest" description="Disordered" evidence="1">
    <location>
        <begin position="527"/>
        <end position="552"/>
    </location>
</feature>
<reference evidence="5" key="1">
    <citation type="journal article" date="2019" name="Int. J. Syst. Evol. Microbiol.">
        <title>The Global Catalogue of Microorganisms (GCM) 10K type strain sequencing project: providing services to taxonomists for standard genome sequencing and annotation.</title>
        <authorList>
            <consortium name="The Broad Institute Genomics Platform"/>
            <consortium name="The Broad Institute Genome Sequencing Center for Infectious Disease"/>
            <person name="Wu L."/>
            <person name="Ma J."/>
        </authorList>
    </citation>
    <scope>NUCLEOTIDE SEQUENCE [LARGE SCALE GENOMIC DNA]</scope>
    <source>
        <strain evidence="5">TBRC 1826</strain>
    </source>
</reference>
<feature type="compositionally biased region" description="Acidic residues" evidence="1">
    <location>
        <begin position="71"/>
        <end position="87"/>
    </location>
</feature>
<dbReference type="Proteomes" id="UP001595847">
    <property type="component" value="Unassembled WGS sequence"/>
</dbReference>
<dbReference type="InterPro" id="IPR032721">
    <property type="entry name" value="Toxin-deaminase"/>
</dbReference>
<keyword evidence="2" id="KW-0472">Membrane</keyword>
<dbReference type="Gene3D" id="2.170.16.10">
    <property type="entry name" value="Hedgehog/Intein (Hint) domain"/>
    <property type="match status" value="1"/>
</dbReference>
<evidence type="ECO:0000256" key="2">
    <source>
        <dbReference type="SAM" id="Phobius"/>
    </source>
</evidence>
<feature type="region of interest" description="Disordered" evidence="1">
    <location>
        <begin position="51"/>
        <end position="105"/>
    </location>
</feature>
<dbReference type="RefSeq" id="WP_378529677.1">
    <property type="nucleotide sequence ID" value="NZ_JBHSBH010000003.1"/>
</dbReference>
<gene>
    <name evidence="4" type="ORF">ACFOVU_02810</name>
</gene>
<sequence>MLRRIHDPERGANFVEYGAVILLVAAITTTVIGSGITGRVTGMIEGAIDSVGAEGDGSAPQADGEAPVGSGDEDSTDTESANDDEGGDGPLDFMPAFDADLGPGSGGEGSFVPLGLDNLLAGPGAGGLTHAYSTGSFRDDVAGLVDDALESQARATREGLQMAEETIRGPVELAQDAWNDPIGTAQRGLQGIGDSAVAKWDRAREAVDESVNIAWQGFRDGDYLGGAFGGALRAGQWFAGERGRALIGGESVEHFENGEFVEGAVRGAGEVGSLFVGGPAGRVLRDIPDLFRPRPDHDSGPNHLAEGQREGESGDGDSEGQGREEDRDRDGTACPTGNSFVPGTAVLLADGTSVPIEDVAVGDEVLAFDPLTGEEGPREVTDTITGDGQKTLVTLTIDTGDGTTETITATDEHPFWTPEQAQWVDAIDLEPETWLRTSTGTWAQVTAVEVDTAENQQVHNLTVADLHTYYVAFGDESEILVHNENPCTPLSSEGTDELREQWASSGQTIRQIQNVAVASVEVDGRSPTQLVGVSGGNRKTPDGTVPVPDDADRKFETVDPEDPQTVRPIDSEVKILENIAADITPQSTGRIELYSERAPCGSCSHVFTQFSDMYPNIQLVVRAEDGGVFYESG</sequence>
<feature type="transmembrane region" description="Helical" evidence="2">
    <location>
        <begin position="12"/>
        <end position="36"/>
    </location>
</feature>
<feature type="compositionally biased region" description="Basic and acidic residues" evidence="1">
    <location>
        <begin position="320"/>
        <end position="331"/>
    </location>
</feature>
<feature type="compositionally biased region" description="Basic and acidic residues" evidence="1">
    <location>
        <begin position="287"/>
        <end position="312"/>
    </location>
</feature>